<dbReference type="AlphaFoldDB" id="A0A1G2KR86"/>
<dbReference type="PANTHER" id="PTHR32347">
    <property type="entry name" value="EFFLUX SYSTEM COMPONENT YKNX-RELATED"/>
    <property type="match status" value="1"/>
</dbReference>
<dbReference type="Gene3D" id="2.40.420.20">
    <property type="match status" value="1"/>
</dbReference>
<dbReference type="InterPro" id="IPR058636">
    <property type="entry name" value="Beta-barrel_YknX"/>
</dbReference>
<dbReference type="Gene3D" id="2.40.30.170">
    <property type="match status" value="1"/>
</dbReference>
<keyword evidence="3" id="KW-0472">Membrane</keyword>
<organism evidence="5 6">
    <name type="scientific">Candidatus Sungbacteria bacterium RIFCSPHIGHO2_02_FULL_49_20</name>
    <dbReference type="NCBI Taxonomy" id="1802272"/>
    <lineage>
        <taxon>Bacteria</taxon>
        <taxon>Candidatus Sungiibacteriota</taxon>
    </lineage>
</organism>
<gene>
    <name evidence="5" type="ORF">A3C12_01020</name>
</gene>
<keyword evidence="2" id="KW-0175">Coiled coil</keyword>
<dbReference type="Gene3D" id="2.40.50.100">
    <property type="match status" value="1"/>
</dbReference>
<accession>A0A1G2KR86</accession>
<evidence type="ECO:0000313" key="6">
    <source>
        <dbReference type="Proteomes" id="UP000178710"/>
    </source>
</evidence>
<name>A0A1G2KR86_9BACT</name>
<keyword evidence="3" id="KW-0812">Transmembrane</keyword>
<keyword evidence="3" id="KW-1133">Transmembrane helix</keyword>
<comment type="subcellular location">
    <subcellularLocation>
        <location evidence="1">Cell envelope</location>
    </subcellularLocation>
</comment>
<sequence length="506" mass="53713">MKKIFKLLQLRTWIILTVIIVGGGIVILTTRKSATNSHLLKVERRDVVQTVSVTGSVKAASTINLEFLSSGKVVARPVGVGDKVAAGRMLMQLDTRDLDIQIKRSEAALAGSQAKLDQLKAGATDEAVHQAENIVVAAYLNGLTALDAALTKADKALSTLRADVFLPQVNKVRSDFMLALDSTTSEVENALTTADANIKEAHRLRDASAVDFPENSDAIDQTFMRTPSMLDSVRTVLVASSNLLRRVSSPIISQATVNTYAADIATARSELDTSLKSLADAVASIQSAKDALSLEQEPPRLVDLAVLEAGVKTAEADLALLGKERSDKGLYAPVVGVVTSINYEIGEIARTNTVAVVLISSGGVEIEANVPEVDISKITAGDSVKITLDALPGEEFSGVVTHIDPAETVVDGVTNYKVKIGFKAGDLRVKTGSTANLEIETLKKTNVLTLPQYGIVETDNGIFVRELVNGAPKDFPVRTGIRSSDGYVEIISGVKEGDEVVNAGLK</sequence>
<feature type="domain" description="YknX-like beta-barrel" evidence="4">
    <location>
        <begin position="365"/>
        <end position="439"/>
    </location>
</feature>
<evidence type="ECO:0000259" key="4">
    <source>
        <dbReference type="Pfam" id="PF25990"/>
    </source>
</evidence>
<dbReference type="GO" id="GO:0030313">
    <property type="term" value="C:cell envelope"/>
    <property type="evidence" value="ECO:0007669"/>
    <property type="project" value="UniProtKB-SubCell"/>
</dbReference>
<evidence type="ECO:0000313" key="5">
    <source>
        <dbReference type="EMBL" id="OHA01935.1"/>
    </source>
</evidence>
<protein>
    <recommendedName>
        <fullName evidence="4">YknX-like beta-barrel domain-containing protein</fullName>
    </recommendedName>
</protein>
<evidence type="ECO:0000256" key="2">
    <source>
        <dbReference type="ARBA" id="ARBA00023054"/>
    </source>
</evidence>
<dbReference type="EMBL" id="MHQK01000015">
    <property type="protein sequence ID" value="OHA01935.1"/>
    <property type="molecule type" value="Genomic_DNA"/>
</dbReference>
<dbReference type="InterPro" id="IPR050465">
    <property type="entry name" value="UPF0194_transport"/>
</dbReference>
<reference evidence="5 6" key="1">
    <citation type="journal article" date="2016" name="Nat. Commun.">
        <title>Thousands of microbial genomes shed light on interconnected biogeochemical processes in an aquifer system.</title>
        <authorList>
            <person name="Anantharaman K."/>
            <person name="Brown C.T."/>
            <person name="Hug L.A."/>
            <person name="Sharon I."/>
            <person name="Castelle C.J."/>
            <person name="Probst A.J."/>
            <person name="Thomas B.C."/>
            <person name="Singh A."/>
            <person name="Wilkins M.J."/>
            <person name="Karaoz U."/>
            <person name="Brodie E.L."/>
            <person name="Williams K.H."/>
            <person name="Hubbard S.S."/>
            <person name="Banfield J.F."/>
        </authorList>
    </citation>
    <scope>NUCLEOTIDE SEQUENCE [LARGE SCALE GENOMIC DNA]</scope>
</reference>
<dbReference type="Gene3D" id="1.10.287.470">
    <property type="entry name" value="Helix hairpin bin"/>
    <property type="match status" value="1"/>
</dbReference>
<proteinExistence type="predicted"/>
<dbReference type="PANTHER" id="PTHR32347:SF23">
    <property type="entry name" value="BLL5650 PROTEIN"/>
    <property type="match status" value="1"/>
</dbReference>
<feature type="transmembrane region" description="Helical" evidence="3">
    <location>
        <begin position="12"/>
        <end position="30"/>
    </location>
</feature>
<evidence type="ECO:0000256" key="1">
    <source>
        <dbReference type="ARBA" id="ARBA00004196"/>
    </source>
</evidence>
<dbReference type="SUPFAM" id="SSF111369">
    <property type="entry name" value="HlyD-like secretion proteins"/>
    <property type="match status" value="1"/>
</dbReference>
<dbReference type="Pfam" id="PF25990">
    <property type="entry name" value="Beta-barrel_YknX"/>
    <property type="match status" value="1"/>
</dbReference>
<evidence type="ECO:0000256" key="3">
    <source>
        <dbReference type="SAM" id="Phobius"/>
    </source>
</evidence>
<comment type="caution">
    <text evidence="5">The sequence shown here is derived from an EMBL/GenBank/DDBJ whole genome shotgun (WGS) entry which is preliminary data.</text>
</comment>
<dbReference type="Proteomes" id="UP000178710">
    <property type="component" value="Unassembled WGS sequence"/>
</dbReference>